<reference evidence="1 2" key="1">
    <citation type="submission" date="2013-11" db="EMBL/GenBank/DDBJ databases">
        <title>The Damaraland mole rat (Fukomys damarensis) genome and evolution of African mole rats.</title>
        <authorList>
            <person name="Gladyshev V.N."/>
            <person name="Fang X."/>
        </authorList>
    </citation>
    <scope>NUCLEOTIDE SEQUENCE [LARGE SCALE GENOMIC DNA]</scope>
    <source>
        <tissue evidence="1">Liver</tissue>
    </source>
</reference>
<gene>
    <name evidence="1" type="ORF">H920_02455</name>
</gene>
<dbReference type="EMBL" id="KN121538">
    <property type="protein sequence ID" value="KFO36081.1"/>
    <property type="molecule type" value="Genomic_DNA"/>
</dbReference>
<dbReference type="Proteomes" id="UP000028990">
    <property type="component" value="Unassembled WGS sequence"/>
</dbReference>
<sequence length="97" mass="10665">MVFLMQTRLFSSEEELGTSLSLGMAAAFIRGALIFTMTITSRLRCGSLSLVAQTLHFTSIGFWLPPRAFGPSIPTSMRHRRGLQATSWTRGGRCLGL</sequence>
<protein>
    <submittedName>
        <fullName evidence="1">Uncharacterized protein</fullName>
    </submittedName>
</protein>
<proteinExistence type="predicted"/>
<dbReference type="AlphaFoldDB" id="A0A091EKJ8"/>
<accession>A0A091EKJ8</accession>
<name>A0A091EKJ8_FUKDA</name>
<keyword evidence="2" id="KW-1185">Reference proteome</keyword>
<evidence type="ECO:0000313" key="1">
    <source>
        <dbReference type="EMBL" id="KFO36081.1"/>
    </source>
</evidence>
<evidence type="ECO:0000313" key="2">
    <source>
        <dbReference type="Proteomes" id="UP000028990"/>
    </source>
</evidence>
<organism evidence="1 2">
    <name type="scientific">Fukomys damarensis</name>
    <name type="common">Damaraland mole rat</name>
    <name type="synonym">Cryptomys damarensis</name>
    <dbReference type="NCBI Taxonomy" id="885580"/>
    <lineage>
        <taxon>Eukaryota</taxon>
        <taxon>Metazoa</taxon>
        <taxon>Chordata</taxon>
        <taxon>Craniata</taxon>
        <taxon>Vertebrata</taxon>
        <taxon>Euteleostomi</taxon>
        <taxon>Mammalia</taxon>
        <taxon>Eutheria</taxon>
        <taxon>Euarchontoglires</taxon>
        <taxon>Glires</taxon>
        <taxon>Rodentia</taxon>
        <taxon>Hystricomorpha</taxon>
        <taxon>Bathyergidae</taxon>
        <taxon>Fukomys</taxon>
    </lineage>
</organism>